<evidence type="ECO:0000313" key="14">
    <source>
        <dbReference type="Proteomes" id="UP000264071"/>
    </source>
</evidence>
<keyword evidence="2 10" id="KW-0132">Cell division</keyword>
<feature type="domain" description="Glycosyl transferase family 28 C-terminal" evidence="12">
    <location>
        <begin position="204"/>
        <end position="363"/>
    </location>
</feature>
<keyword evidence="7 10" id="KW-0472">Membrane</keyword>
<evidence type="ECO:0000256" key="2">
    <source>
        <dbReference type="ARBA" id="ARBA00022618"/>
    </source>
</evidence>
<dbReference type="GO" id="GO:0008360">
    <property type="term" value="P:regulation of cell shape"/>
    <property type="evidence" value="ECO:0007669"/>
    <property type="project" value="UniProtKB-KW"/>
</dbReference>
<dbReference type="InterPro" id="IPR007235">
    <property type="entry name" value="Glyco_trans_28_C"/>
</dbReference>
<dbReference type="Pfam" id="PF03033">
    <property type="entry name" value="Glyco_transf_28"/>
    <property type="match status" value="1"/>
</dbReference>
<dbReference type="CDD" id="cd03785">
    <property type="entry name" value="GT28_MurG"/>
    <property type="match status" value="1"/>
</dbReference>
<evidence type="ECO:0000256" key="4">
    <source>
        <dbReference type="ARBA" id="ARBA00022679"/>
    </source>
</evidence>
<dbReference type="UniPathway" id="UPA00219"/>
<dbReference type="Pfam" id="PF04101">
    <property type="entry name" value="Glyco_tran_28_C"/>
    <property type="match status" value="1"/>
</dbReference>
<dbReference type="EC" id="2.4.1.227" evidence="10"/>
<dbReference type="AlphaFoldDB" id="A0A3D4V507"/>
<dbReference type="GO" id="GO:0005975">
    <property type="term" value="P:carbohydrate metabolic process"/>
    <property type="evidence" value="ECO:0007669"/>
    <property type="project" value="InterPro"/>
</dbReference>
<accession>A0A3D4V507</accession>
<dbReference type="PANTHER" id="PTHR21015:SF22">
    <property type="entry name" value="GLYCOSYLTRANSFERASE"/>
    <property type="match status" value="1"/>
</dbReference>
<proteinExistence type="inferred from homology"/>
<evidence type="ECO:0000259" key="11">
    <source>
        <dbReference type="Pfam" id="PF03033"/>
    </source>
</evidence>
<keyword evidence="5 10" id="KW-0133">Cell shape</keyword>
<feature type="domain" description="Glycosyltransferase family 28 N-terminal" evidence="11">
    <location>
        <begin position="15"/>
        <end position="154"/>
    </location>
</feature>
<evidence type="ECO:0000256" key="10">
    <source>
        <dbReference type="HAMAP-Rule" id="MF_00033"/>
    </source>
</evidence>
<dbReference type="GO" id="GO:0005886">
    <property type="term" value="C:plasma membrane"/>
    <property type="evidence" value="ECO:0007669"/>
    <property type="project" value="UniProtKB-SubCell"/>
</dbReference>
<dbReference type="GO" id="GO:0009252">
    <property type="term" value="P:peptidoglycan biosynthetic process"/>
    <property type="evidence" value="ECO:0007669"/>
    <property type="project" value="UniProtKB-UniRule"/>
</dbReference>
<organism evidence="13 14">
    <name type="scientific">Gemmatimonas aurantiaca</name>
    <dbReference type="NCBI Taxonomy" id="173480"/>
    <lineage>
        <taxon>Bacteria</taxon>
        <taxon>Pseudomonadati</taxon>
        <taxon>Gemmatimonadota</taxon>
        <taxon>Gemmatimonadia</taxon>
        <taxon>Gemmatimonadales</taxon>
        <taxon>Gemmatimonadaceae</taxon>
        <taxon>Gemmatimonas</taxon>
    </lineage>
</organism>
<evidence type="ECO:0000256" key="7">
    <source>
        <dbReference type="ARBA" id="ARBA00023136"/>
    </source>
</evidence>
<evidence type="ECO:0000256" key="9">
    <source>
        <dbReference type="ARBA" id="ARBA00023316"/>
    </source>
</evidence>
<keyword evidence="9 10" id="KW-0961">Cell wall biogenesis/degradation</keyword>
<dbReference type="GO" id="GO:0071555">
    <property type="term" value="P:cell wall organization"/>
    <property type="evidence" value="ECO:0007669"/>
    <property type="project" value="UniProtKB-KW"/>
</dbReference>
<dbReference type="GO" id="GO:0051991">
    <property type="term" value="F:UDP-N-acetyl-D-glucosamine:N-acetylmuramoyl-L-alanyl-D-glutamyl-meso-2,6-diaminopimelyl-D-alanyl-D-alanine-diphosphoundecaprenol 4-beta-N-acetylglucosaminlytransferase activity"/>
    <property type="evidence" value="ECO:0007669"/>
    <property type="project" value="RHEA"/>
</dbReference>
<comment type="pathway">
    <text evidence="10">Cell wall biogenesis; peptidoglycan biosynthesis.</text>
</comment>
<dbReference type="HAMAP" id="MF_00033">
    <property type="entry name" value="MurG"/>
    <property type="match status" value="1"/>
</dbReference>
<evidence type="ECO:0000313" key="13">
    <source>
        <dbReference type="EMBL" id="HCT56203.1"/>
    </source>
</evidence>
<sequence>MCRRDRAVVMVRERIFFAGGGTGGHLYPGLAIARAVVRLAPQVEPYFIGARRGIERDILPGTEFPHTLLELHPLYRRTPWNNWRTVVGAVSAWRAISSLARERAPRAVIGTGGYAAGVALAWGRMHGVPTMLHEPDSHPGLTTRAFAGGARAIYLGFPEAAQRLKIGSGAAVLPLGCPIEPPPVPPPARGAARAQWGLPEDALVVLVTGGSQGARAVNETVAAWIDLGLPDNVCLLWSTGRQQAAAWVDRESARVKVRPYLAPIADAYAAADIAVARAGAMSIAELCAWGIPALLVPLPTAAQDHQTYNARATAESGGAIHLPQRELTAARLDSEVRALLADPTRLAKMRAAMYARARPDAAHAIAQSILTQLNIATAADSPYFPS</sequence>
<evidence type="ECO:0000256" key="6">
    <source>
        <dbReference type="ARBA" id="ARBA00022984"/>
    </source>
</evidence>
<dbReference type="InterPro" id="IPR006009">
    <property type="entry name" value="GlcNAc_MurG"/>
</dbReference>
<reference evidence="13 14" key="1">
    <citation type="journal article" date="2018" name="Nat. Biotechnol.">
        <title>A standardized bacterial taxonomy based on genome phylogeny substantially revises the tree of life.</title>
        <authorList>
            <person name="Parks D.H."/>
            <person name="Chuvochina M."/>
            <person name="Waite D.W."/>
            <person name="Rinke C."/>
            <person name="Skarshewski A."/>
            <person name="Chaumeil P.A."/>
            <person name="Hugenholtz P."/>
        </authorList>
    </citation>
    <scope>NUCLEOTIDE SEQUENCE [LARGE SCALE GENOMIC DNA]</scope>
    <source>
        <strain evidence="13">UBA8844</strain>
    </source>
</reference>
<evidence type="ECO:0000256" key="8">
    <source>
        <dbReference type="ARBA" id="ARBA00023306"/>
    </source>
</evidence>
<dbReference type="EMBL" id="DPIY01000004">
    <property type="protein sequence ID" value="HCT56203.1"/>
    <property type="molecule type" value="Genomic_DNA"/>
</dbReference>
<comment type="caution">
    <text evidence="10">Lacks conserved residue(s) required for the propagation of feature annotation.</text>
</comment>
<comment type="catalytic activity">
    <reaction evidence="10">
        <text>di-trans,octa-cis-undecaprenyl diphospho-N-acetyl-alpha-D-muramoyl-L-alanyl-D-glutamyl-meso-2,6-diaminopimeloyl-D-alanyl-D-alanine + UDP-N-acetyl-alpha-D-glucosamine = di-trans,octa-cis-undecaprenyl diphospho-[N-acetyl-alpha-D-glucosaminyl-(1-&gt;4)]-N-acetyl-alpha-D-muramoyl-L-alanyl-D-glutamyl-meso-2,6-diaminopimeloyl-D-alanyl-D-alanine + UDP + H(+)</text>
        <dbReference type="Rhea" id="RHEA:31227"/>
        <dbReference type="ChEBI" id="CHEBI:15378"/>
        <dbReference type="ChEBI" id="CHEBI:57705"/>
        <dbReference type="ChEBI" id="CHEBI:58223"/>
        <dbReference type="ChEBI" id="CHEBI:61387"/>
        <dbReference type="ChEBI" id="CHEBI:61388"/>
        <dbReference type="EC" id="2.4.1.227"/>
    </reaction>
</comment>
<comment type="function">
    <text evidence="10">Cell wall formation. Catalyzes the transfer of a GlcNAc subunit on undecaprenyl-pyrophosphoryl-MurNAc-pentapeptide (lipid intermediate I) to form undecaprenyl-pyrophosphoryl-MurNAc-(pentapeptide)GlcNAc (lipid intermediate II).</text>
</comment>
<evidence type="ECO:0000259" key="12">
    <source>
        <dbReference type="Pfam" id="PF04101"/>
    </source>
</evidence>
<comment type="similarity">
    <text evidence="10">Belongs to the glycosyltransferase 28 family. MurG subfamily.</text>
</comment>
<dbReference type="InterPro" id="IPR004276">
    <property type="entry name" value="GlycoTrans_28_N"/>
</dbReference>
<dbReference type="GO" id="GO:0051301">
    <property type="term" value="P:cell division"/>
    <property type="evidence" value="ECO:0007669"/>
    <property type="project" value="UniProtKB-KW"/>
</dbReference>
<keyword evidence="1 10" id="KW-1003">Cell membrane</keyword>
<evidence type="ECO:0000256" key="5">
    <source>
        <dbReference type="ARBA" id="ARBA00022960"/>
    </source>
</evidence>
<dbReference type="PANTHER" id="PTHR21015">
    <property type="entry name" value="UDP-N-ACETYLGLUCOSAMINE--N-ACETYLMURAMYL-(PENTAPEPTIDE) PYROPHOSPHORYL-UNDECAPRENOL N-ACETYLGLUCOSAMINE TRANSFERASE 1"/>
    <property type="match status" value="1"/>
</dbReference>
<evidence type="ECO:0000256" key="1">
    <source>
        <dbReference type="ARBA" id="ARBA00022475"/>
    </source>
</evidence>
<feature type="binding site" evidence="10">
    <location>
        <position position="211"/>
    </location>
    <ligand>
        <name>UDP-N-acetyl-alpha-D-glucosamine</name>
        <dbReference type="ChEBI" id="CHEBI:57705"/>
    </ligand>
</feature>
<name>A0A3D4V507_9BACT</name>
<comment type="subcellular location">
    <subcellularLocation>
        <location evidence="10">Cell membrane</location>
        <topology evidence="10">Peripheral membrane protein</topology>
        <orientation evidence="10">Cytoplasmic side</orientation>
    </subcellularLocation>
</comment>
<feature type="binding site" evidence="10">
    <location>
        <begin position="22"/>
        <end position="24"/>
    </location>
    <ligand>
        <name>UDP-N-acetyl-alpha-D-glucosamine</name>
        <dbReference type="ChEBI" id="CHEBI:57705"/>
    </ligand>
</feature>
<feature type="binding site" evidence="10">
    <location>
        <position position="306"/>
    </location>
    <ligand>
        <name>UDP-N-acetyl-alpha-D-glucosamine</name>
        <dbReference type="ChEBI" id="CHEBI:57705"/>
    </ligand>
</feature>
<keyword evidence="4 10" id="KW-0808">Transferase</keyword>
<dbReference type="Gene3D" id="3.40.50.2000">
    <property type="entry name" value="Glycogen Phosphorylase B"/>
    <property type="match status" value="2"/>
</dbReference>
<dbReference type="GO" id="GO:0050511">
    <property type="term" value="F:undecaprenyldiphospho-muramoylpentapeptide beta-N-acetylglucosaminyltransferase activity"/>
    <property type="evidence" value="ECO:0007669"/>
    <property type="project" value="UniProtKB-UniRule"/>
</dbReference>
<dbReference type="SUPFAM" id="SSF53756">
    <property type="entry name" value="UDP-Glycosyltransferase/glycogen phosphorylase"/>
    <property type="match status" value="1"/>
</dbReference>
<keyword evidence="8 10" id="KW-0131">Cell cycle</keyword>
<gene>
    <name evidence="10" type="primary">murG</name>
    <name evidence="13" type="ORF">DGD08_03210</name>
</gene>
<protein>
    <recommendedName>
        <fullName evidence="10">UDP-N-acetylglucosamine--N-acetylmuramyl-(pentapeptide) pyrophosphoryl-undecaprenol N-acetylglucosamine transferase</fullName>
        <ecNumber evidence="10">2.4.1.227</ecNumber>
    </recommendedName>
    <alternativeName>
        <fullName evidence="10">Undecaprenyl-PP-MurNAc-pentapeptide-UDPGlcNAc GlcNAc transferase</fullName>
    </alternativeName>
</protein>
<keyword evidence="6 10" id="KW-0573">Peptidoglycan synthesis</keyword>
<keyword evidence="3 10" id="KW-0328">Glycosyltransferase</keyword>
<dbReference type="Proteomes" id="UP000264071">
    <property type="component" value="Unassembled WGS sequence"/>
</dbReference>
<evidence type="ECO:0000256" key="3">
    <source>
        <dbReference type="ARBA" id="ARBA00022676"/>
    </source>
</evidence>
<comment type="caution">
    <text evidence="13">The sequence shown here is derived from an EMBL/GenBank/DDBJ whole genome shotgun (WGS) entry which is preliminary data.</text>
</comment>